<dbReference type="GO" id="GO:0003677">
    <property type="term" value="F:DNA binding"/>
    <property type="evidence" value="ECO:0007669"/>
    <property type="project" value="UniProtKB-KW"/>
</dbReference>
<reference evidence="12" key="1">
    <citation type="journal article" date="2019" name="Mol. Phylogenet. Evol.">
        <title>Morphological evolution and classification of the red algal order Ceramiales inferred using plastid phylogenomics.</title>
        <authorList>
            <person name="Diaz-Tapia P."/>
            <person name="Pasella M.M."/>
            <person name="Verbruggen H."/>
            <person name="Maggs C.A."/>
        </authorList>
    </citation>
    <scope>NUCLEOTIDE SEQUENCE</scope>
    <source>
        <strain evidence="12">PD2951</strain>
    </source>
</reference>
<dbReference type="PANTHER" id="PTHR30153">
    <property type="entry name" value="REPLICATIVE DNA HELICASE DNAB"/>
    <property type="match status" value="1"/>
</dbReference>
<evidence type="ECO:0000259" key="11">
    <source>
        <dbReference type="PROSITE" id="PS51199"/>
    </source>
</evidence>
<evidence type="ECO:0000256" key="7">
    <source>
        <dbReference type="ARBA" id="ARBA00023125"/>
    </source>
</evidence>
<gene>
    <name evidence="12" type="primary">dnaB</name>
</gene>
<dbReference type="InterPro" id="IPR027417">
    <property type="entry name" value="P-loop_NTPase"/>
</dbReference>
<dbReference type="GO" id="GO:0005829">
    <property type="term" value="C:cytosol"/>
    <property type="evidence" value="ECO:0007669"/>
    <property type="project" value="TreeGrafter"/>
</dbReference>
<name>A0A4D6WXI2_9FLOR</name>
<evidence type="ECO:0000256" key="6">
    <source>
        <dbReference type="ARBA" id="ARBA00022840"/>
    </source>
</evidence>
<dbReference type="SUPFAM" id="SSF52540">
    <property type="entry name" value="P-loop containing nucleoside triphosphate hydrolases"/>
    <property type="match status" value="1"/>
</dbReference>
<evidence type="ECO:0000256" key="2">
    <source>
        <dbReference type="ARBA" id="ARBA00022705"/>
    </source>
</evidence>
<feature type="domain" description="SF4 helicase" evidence="11">
    <location>
        <begin position="191"/>
        <end position="398"/>
    </location>
</feature>
<dbReference type="Gene3D" id="3.40.50.300">
    <property type="entry name" value="P-loop containing nucleotide triphosphate hydrolases"/>
    <property type="match status" value="2"/>
</dbReference>
<evidence type="ECO:0000313" key="12">
    <source>
        <dbReference type="EMBL" id="QCI08464.1"/>
    </source>
</evidence>
<keyword evidence="7" id="KW-0238">DNA-binding</keyword>
<dbReference type="GO" id="GO:0006260">
    <property type="term" value="P:DNA replication"/>
    <property type="evidence" value="ECO:0007669"/>
    <property type="project" value="UniProtKB-KW"/>
</dbReference>
<accession>A0A4D6WXI2</accession>
<evidence type="ECO:0000256" key="5">
    <source>
        <dbReference type="ARBA" id="ARBA00022806"/>
    </source>
</evidence>
<keyword evidence="6" id="KW-0067">ATP-binding</keyword>
<keyword evidence="8" id="KW-0413">Isomerase</keyword>
<keyword evidence="3" id="KW-0547">Nucleotide-binding</keyword>
<dbReference type="Gene3D" id="1.10.860.10">
    <property type="entry name" value="DNAb Helicase, Chain A"/>
    <property type="match status" value="1"/>
</dbReference>
<evidence type="ECO:0000256" key="1">
    <source>
        <dbReference type="ARBA" id="ARBA00008428"/>
    </source>
</evidence>
<evidence type="ECO:0000256" key="9">
    <source>
        <dbReference type="ARBA" id="ARBA00044969"/>
    </source>
</evidence>
<geneLocation type="plastid" evidence="12"/>
<evidence type="ECO:0000256" key="8">
    <source>
        <dbReference type="ARBA" id="ARBA00023235"/>
    </source>
</evidence>
<dbReference type="GO" id="GO:0005524">
    <property type="term" value="F:ATP binding"/>
    <property type="evidence" value="ECO:0007669"/>
    <property type="project" value="UniProtKB-KW"/>
</dbReference>
<dbReference type="InterPro" id="IPR007693">
    <property type="entry name" value="DNA_helicase_DnaB-like_N"/>
</dbReference>
<dbReference type="PANTHER" id="PTHR30153:SF2">
    <property type="entry name" value="REPLICATIVE DNA HELICASE"/>
    <property type="match status" value="1"/>
</dbReference>
<dbReference type="Pfam" id="PF00772">
    <property type="entry name" value="DnaB"/>
    <property type="match status" value="1"/>
</dbReference>
<feature type="domain" description="SF4 helicase" evidence="11">
    <location>
        <begin position="552"/>
        <end position="609"/>
    </location>
</feature>
<dbReference type="PROSITE" id="PS51199">
    <property type="entry name" value="SF4_HELICASE"/>
    <property type="match status" value="2"/>
</dbReference>
<dbReference type="EMBL" id="MK814735">
    <property type="protein sequence ID" value="QCI08464.1"/>
    <property type="molecule type" value="Genomic_DNA"/>
</dbReference>
<protein>
    <recommendedName>
        <fullName evidence="9">DNA 5'-3' helicase</fullName>
        <ecNumber evidence="9">5.6.2.3</ecNumber>
    </recommendedName>
</protein>
<keyword evidence="5 12" id="KW-0347">Helicase</keyword>
<reference evidence="12" key="2">
    <citation type="submission" date="2019-04" db="EMBL/GenBank/DDBJ databases">
        <authorList>
            <person name="Pasella M."/>
        </authorList>
    </citation>
    <scope>NUCLEOTIDE SEQUENCE</scope>
    <source>
        <strain evidence="12">PD2951</strain>
    </source>
</reference>
<organism evidence="12">
    <name type="scientific">Spermothamnion repens</name>
    <dbReference type="NCBI Taxonomy" id="31383"/>
    <lineage>
        <taxon>Eukaryota</taxon>
        <taxon>Rhodophyta</taxon>
        <taxon>Florideophyceae</taxon>
        <taxon>Rhodymeniophycidae</taxon>
        <taxon>Ceramiales</taxon>
        <taxon>Ceramiaceae</taxon>
        <taxon>Spermothamnion</taxon>
    </lineage>
</organism>
<evidence type="ECO:0000256" key="4">
    <source>
        <dbReference type="ARBA" id="ARBA00022801"/>
    </source>
</evidence>
<dbReference type="InterPro" id="IPR016136">
    <property type="entry name" value="DNA_helicase_N/primase_C"/>
</dbReference>
<evidence type="ECO:0000256" key="3">
    <source>
        <dbReference type="ARBA" id="ARBA00022741"/>
    </source>
</evidence>
<dbReference type="GO" id="GO:0043139">
    <property type="term" value="F:5'-3' DNA helicase activity"/>
    <property type="evidence" value="ECO:0007669"/>
    <property type="project" value="UniProtKB-EC"/>
</dbReference>
<keyword evidence="12" id="KW-0934">Plastid</keyword>
<sequence length="613" mass="73123">MLRLYQYPFPPQNYIAEELLLGTVLIYPTILPHITPFIKSEYFFLECNQIIYLHILTIYTQNKLYPLELLYRLSDTNNLYHIGGIYKIIDLMKQGQIFITSKNINVYTQELVEIIALNYMKRLMIQYGQNIIQLANIKKISNYKLYNKASSYLESTETKIPKNNITNFKSIIKNFLLNIQYPDYKQDTKKNIKKLKSINTGFQEIDQLITNLCSGDLIVIAGRPSMGKTSLAINIICNLLNKQNIGLCFFSLEMSKQQILNKFISIYCNIPTKHLTSNQFKYKEWQEIKNVCEKLLNNYIYINDYNDLSIDYIEYTSKLLKKENKNIQLIVIDYLQLIRTENENSNKNRVQELSYITRKLKLLAQFLKIPVIILSQLNRSIEMRQNKQPILSDLKESGCISNNHNLILKSQNRVSLNIKNFFIHDNNYYFFIKQYELINILQVFFKRYYQKIHIKINLKIEYLFHFHTRHKTYLTYNHKVLCHHEWEYLYHMTKRTCPLMINNWYIKNKIKTKIFMQYINNIKFKKYFITYDIQEKLISHFLLYPFLIVHNSIEQDADIVIMLYKNIQQDHSNNIIDIMISKNRNGPTGTCQLLFSSKNTKFTSIKDTFNNVI</sequence>
<dbReference type="InterPro" id="IPR007694">
    <property type="entry name" value="DNA_helicase_DnaB-like_C"/>
</dbReference>
<dbReference type="EC" id="5.6.2.3" evidence="9"/>
<evidence type="ECO:0000256" key="10">
    <source>
        <dbReference type="ARBA" id="ARBA00048954"/>
    </source>
</evidence>
<keyword evidence="2" id="KW-0235">DNA replication</keyword>
<dbReference type="SUPFAM" id="SSF48024">
    <property type="entry name" value="N-terminal domain of DnaB helicase"/>
    <property type="match status" value="1"/>
</dbReference>
<comment type="catalytic activity">
    <reaction evidence="10">
        <text>ATP + H2O = ADP + phosphate + H(+)</text>
        <dbReference type="Rhea" id="RHEA:13065"/>
        <dbReference type="ChEBI" id="CHEBI:15377"/>
        <dbReference type="ChEBI" id="CHEBI:15378"/>
        <dbReference type="ChEBI" id="CHEBI:30616"/>
        <dbReference type="ChEBI" id="CHEBI:43474"/>
        <dbReference type="ChEBI" id="CHEBI:456216"/>
        <dbReference type="EC" id="5.6.2.3"/>
    </reaction>
</comment>
<dbReference type="GO" id="GO:0016787">
    <property type="term" value="F:hydrolase activity"/>
    <property type="evidence" value="ECO:0007669"/>
    <property type="project" value="UniProtKB-KW"/>
</dbReference>
<dbReference type="InterPro" id="IPR036185">
    <property type="entry name" value="DNA_heli_DnaB-like_N_sf"/>
</dbReference>
<comment type="similarity">
    <text evidence="1">Belongs to the helicase family. DnaB subfamily.</text>
</comment>
<dbReference type="AlphaFoldDB" id="A0A4D6WXI2"/>
<keyword evidence="4" id="KW-0378">Hydrolase</keyword>
<dbReference type="Pfam" id="PF03796">
    <property type="entry name" value="DnaB_C"/>
    <property type="match status" value="1"/>
</dbReference>
<proteinExistence type="inferred from homology"/>